<evidence type="ECO:0000313" key="1">
    <source>
        <dbReference type="EMBL" id="KAK5870373.1"/>
    </source>
</evidence>
<protein>
    <submittedName>
        <fullName evidence="1">Uncharacterized protein</fullName>
    </submittedName>
</protein>
<gene>
    <name evidence="1" type="ORF">PBY51_025014</name>
</gene>
<name>A0AAN8AS86_ELEMC</name>
<reference evidence="1 2" key="1">
    <citation type="journal article" date="2023" name="Genes (Basel)">
        <title>Chromosome-Level Genome Assembly and Circadian Gene Repertoire of the Patagonia Blennie Eleginops maclovinus-The Closest Ancestral Proxy of Antarctic Cryonotothenioids.</title>
        <authorList>
            <person name="Cheng C.C."/>
            <person name="Rivera-Colon A.G."/>
            <person name="Minhas B.F."/>
            <person name="Wilson L."/>
            <person name="Rayamajhi N."/>
            <person name="Vargas-Chacoff L."/>
            <person name="Catchen J.M."/>
        </authorList>
    </citation>
    <scope>NUCLEOTIDE SEQUENCE [LARGE SCALE GENOMIC DNA]</scope>
    <source>
        <strain evidence="1">JMC-PN-2008</strain>
    </source>
</reference>
<evidence type="ECO:0000313" key="2">
    <source>
        <dbReference type="Proteomes" id="UP001346869"/>
    </source>
</evidence>
<dbReference type="Proteomes" id="UP001346869">
    <property type="component" value="Unassembled WGS sequence"/>
</dbReference>
<dbReference type="AlphaFoldDB" id="A0AAN8AS86"/>
<sequence>MHHLDVVGPTKSNPGFIDKRLPALCFHASCLELLTSLCRGASSSTPLPPSLLTCVASEQREQRTLRRRS</sequence>
<reference evidence="1 2" key="2">
    <citation type="journal article" date="2023" name="Mol. Biol. Evol.">
        <title>Genomics of Secondarily Temperate Adaptation in the Only Non-Antarctic Icefish.</title>
        <authorList>
            <person name="Rivera-Colon A.G."/>
            <person name="Rayamajhi N."/>
            <person name="Minhas B.F."/>
            <person name="Madrigal G."/>
            <person name="Bilyk K.T."/>
            <person name="Yoon V."/>
            <person name="Hune M."/>
            <person name="Gregory S."/>
            <person name="Cheng C.H.C."/>
            <person name="Catchen J.M."/>
        </authorList>
    </citation>
    <scope>NUCLEOTIDE SEQUENCE [LARGE SCALE GENOMIC DNA]</scope>
    <source>
        <strain evidence="1">JMC-PN-2008</strain>
    </source>
</reference>
<proteinExistence type="predicted"/>
<comment type="caution">
    <text evidence="1">The sequence shown here is derived from an EMBL/GenBank/DDBJ whole genome shotgun (WGS) entry which is preliminary data.</text>
</comment>
<keyword evidence="2" id="KW-1185">Reference proteome</keyword>
<dbReference type="EMBL" id="JAUZQC010000006">
    <property type="protein sequence ID" value="KAK5870373.1"/>
    <property type="molecule type" value="Genomic_DNA"/>
</dbReference>
<organism evidence="1 2">
    <name type="scientific">Eleginops maclovinus</name>
    <name type="common">Patagonian blennie</name>
    <name type="synonym">Eleginus maclovinus</name>
    <dbReference type="NCBI Taxonomy" id="56733"/>
    <lineage>
        <taxon>Eukaryota</taxon>
        <taxon>Metazoa</taxon>
        <taxon>Chordata</taxon>
        <taxon>Craniata</taxon>
        <taxon>Vertebrata</taxon>
        <taxon>Euteleostomi</taxon>
        <taxon>Actinopterygii</taxon>
        <taxon>Neopterygii</taxon>
        <taxon>Teleostei</taxon>
        <taxon>Neoteleostei</taxon>
        <taxon>Acanthomorphata</taxon>
        <taxon>Eupercaria</taxon>
        <taxon>Perciformes</taxon>
        <taxon>Notothenioidei</taxon>
        <taxon>Eleginopidae</taxon>
        <taxon>Eleginops</taxon>
    </lineage>
</organism>
<accession>A0AAN8AS86</accession>